<dbReference type="AlphaFoldDB" id="A1SWW9"/>
<evidence type="ECO:0000256" key="1">
    <source>
        <dbReference type="SAM" id="MobiDB-lite"/>
    </source>
</evidence>
<dbReference type="InterPro" id="IPR018668">
    <property type="entry name" value="DNA-binding_VF530-like"/>
</dbReference>
<organism evidence="2 3">
    <name type="scientific">Psychromonas ingrahamii (strain DSM 17664 / CCUG 51855 / 37)</name>
    <dbReference type="NCBI Taxonomy" id="357804"/>
    <lineage>
        <taxon>Bacteria</taxon>
        <taxon>Pseudomonadati</taxon>
        <taxon>Pseudomonadota</taxon>
        <taxon>Gammaproteobacteria</taxon>
        <taxon>Alteromonadales</taxon>
        <taxon>Psychromonadaceae</taxon>
        <taxon>Psychromonas</taxon>
    </lineage>
</organism>
<evidence type="ECO:0000313" key="3">
    <source>
        <dbReference type="Proteomes" id="UP000000639"/>
    </source>
</evidence>
<name>A1SWW9_PSYIN</name>
<accession>A1SWW9</accession>
<dbReference type="HOGENOM" id="CLU_151208_1_0_6"/>
<evidence type="ECO:0000313" key="2">
    <source>
        <dbReference type="EMBL" id="ABM03984.1"/>
    </source>
</evidence>
<dbReference type="eggNOG" id="COG4628">
    <property type="taxonomic scope" value="Bacteria"/>
</dbReference>
<feature type="region of interest" description="Disordered" evidence="1">
    <location>
        <begin position="90"/>
        <end position="114"/>
    </location>
</feature>
<dbReference type="EMBL" id="CP000510">
    <property type="protein sequence ID" value="ABM03984.1"/>
    <property type="molecule type" value="Genomic_DNA"/>
</dbReference>
<evidence type="ECO:0008006" key="4">
    <source>
        <dbReference type="Google" id="ProtNLM"/>
    </source>
</evidence>
<keyword evidence="3" id="KW-1185">Reference proteome</keyword>
<dbReference type="Pfam" id="PF09905">
    <property type="entry name" value="VF530"/>
    <property type="match status" value="1"/>
</dbReference>
<sequence>MKMNKNDPLDGVKLEQILTELEAKLGWRKMGELLNIRCFMDKPSLKSSLRFMRKTPWARSKTEVLYLKVFFSDHPATTLLIRKNITRQREASAQLPEKSDSFAWPSLKDKQSDN</sequence>
<protein>
    <recommendedName>
        <fullName evidence="4">DUF2132 domain-containing protein</fullName>
    </recommendedName>
</protein>
<dbReference type="GO" id="GO:0003677">
    <property type="term" value="F:DNA binding"/>
    <property type="evidence" value="ECO:0007669"/>
    <property type="project" value="InterPro"/>
</dbReference>
<dbReference type="KEGG" id="pin:Ping_2243"/>
<dbReference type="InterPro" id="IPR036361">
    <property type="entry name" value="SAP_dom_sf"/>
</dbReference>
<dbReference type="STRING" id="357804.Ping_2243"/>
<proteinExistence type="predicted"/>
<gene>
    <name evidence="2" type="ordered locus">Ping_2243</name>
</gene>
<reference evidence="2 3" key="1">
    <citation type="submission" date="2007-01" db="EMBL/GenBank/DDBJ databases">
        <title>Complete sequence of Psychromonas ingrahamii 37.</title>
        <authorList>
            <consortium name="US DOE Joint Genome Institute"/>
            <person name="Copeland A."/>
            <person name="Lucas S."/>
            <person name="Lapidus A."/>
            <person name="Barry K."/>
            <person name="Detter J.C."/>
            <person name="Glavina del Rio T."/>
            <person name="Hammon N."/>
            <person name="Israni S."/>
            <person name="Dalin E."/>
            <person name="Tice H."/>
            <person name="Pitluck S."/>
            <person name="Thompson L.S."/>
            <person name="Brettin T."/>
            <person name="Bruce D."/>
            <person name="Han C."/>
            <person name="Tapia R."/>
            <person name="Schmutz J."/>
            <person name="Larimer F."/>
            <person name="Land M."/>
            <person name="Hauser L."/>
            <person name="Kyrpides N."/>
            <person name="Ivanova N."/>
            <person name="Staley J."/>
            <person name="Richardson P."/>
        </authorList>
    </citation>
    <scope>NUCLEOTIDE SEQUENCE [LARGE SCALE GENOMIC DNA]</scope>
    <source>
        <strain evidence="2 3">37</strain>
    </source>
</reference>
<dbReference type="RefSeq" id="WP_011770544.1">
    <property type="nucleotide sequence ID" value="NC_008709.1"/>
</dbReference>
<dbReference type="Gene3D" id="1.10.720.30">
    <property type="entry name" value="SAP domain"/>
    <property type="match status" value="1"/>
</dbReference>
<dbReference type="Proteomes" id="UP000000639">
    <property type="component" value="Chromosome"/>
</dbReference>